<evidence type="ECO:0000313" key="1">
    <source>
        <dbReference type="EMBL" id="CAE6471724.1"/>
    </source>
</evidence>
<gene>
    <name evidence="1" type="ORF">RDB_LOCUS83781</name>
</gene>
<evidence type="ECO:0008006" key="3">
    <source>
        <dbReference type="Google" id="ProtNLM"/>
    </source>
</evidence>
<protein>
    <recommendedName>
        <fullName evidence="3">WW domain-containing protein</fullName>
    </recommendedName>
</protein>
<name>A0A8H3C4K6_9AGAM</name>
<proteinExistence type="predicted"/>
<reference evidence="1" key="1">
    <citation type="submission" date="2021-01" db="EMBL/GenBank/DDBJ databases">
        <authorList>
            <person name="Kaushik A."/>
        </authorList>
    </citation>
    <scope>NUCLEOTIDE SEQUENCE</scope>
    <source>
        <strain evidence="1">AG4-RS23</strain>
    </source>
</reference>
<dbReference type="EMBL" id="CAJMWY010001615">
    <property type="protein sequence ID" value="CAE6471724.1"/>
    <property type="molecule type" value="Genomic_DNA"/>
</dbReference>
<organism evidence="1 2">
    <name type="scientific">Rhizoctonia solani</name>
    <dbReference type="NCBI Taxonomy" id="456999"/>
    <lineage>
        <taxon>Eukaryota</taxon>
        <taxon>Fungi</taxon>
        <taxon>Dikarya</taxon>
        <taxon>Basidiomycota</taxon>
        <taxon>Agaricomycotina</taxon>
        <taxon>Agaricomycetes</taxon>
        <taxon>Cantharellales</taxon>
        <taxon>Ceratobasidiaceae</taxon>
        <taxon>Rhizoctonia</taxon>
    </lineage>
</organism>
<evidence type="ECO:0000313" key="2">
    <source>
        <dbReference type="Proteomes" id="UP000663861"/>
    </source>
</evidence>
<comment type="caution">
    <text evidence="1">The sequence shown here is derived from an EMBL/GenBank/DDBJ whole genome shotgun (WGS) entry which is preliminary data.</text>
</comment>
<accession>A0A8H3C4K6</accession>
<sequence>MARELESMSQLIELLPNITHRYDDTTPFHDRIEVQIPNEWQRLVNPAEGRPYYWNHSLRTATESDITQEHILNRVMQWGHEIVSFANQSNRSDYDIVLRVSESEDDELGSCSYYLVDYTSEVVFWLREVSTSSLGLPEIRSPTHLKLLLCEQFWVHCEYMPPPHMDFRRKAKELLATLGTLCIDASSSTGSVSPFHKDECESYSKILAQVLSTGQRLEINWCLGRLRSLLTQSRIINLFGEHNSRTDRNVVVNGQKAPAEAPTFVLWSIIMFSIPQMYLVRWNAIWVDRVTYTREWKKLMKEMLEEFLYGLIVSGVLIM</sequence>
<dbReference type="AlphaFoldDB" id="A0A8H3C4K6"/>
<dbReference type="Proteomes" id="UP000663861">
    <property type="component" value="Unassembled WGS sequence"/>
</dbReference>